<dbReference type="Proteomes" id="UP000000589">
    <property type="component" value="Chromosome 7"/>
</dbReference>
<dbReference type="MGI" id="MGI:95412">
    <property type="gene designation" value="Ercc1"/>
</dbReference>
<organism evidence="2 4">
    <name type="scientific">Mus musculus</name>
    <name type="common">Mouse</name>
    <dbReference type="NCBI Taxonomy" id="10090"/>
    <lineage>
        <taxon>Eukaryota</taxon>
        <taxon>Metazoa</taxon>
        <taxon>Chordata</taxon>
        <taxon>Craniata</taxon>
        <taxon>Vertebrata</taxon>
        <taxon>Euteleostomi</taxon>
        <taxon>Mammalia</taxon>
        <taxon>Eutheria</taxon>
        <taxon>Euarchontoglires</taxon>
        <taxon>Glires</taxon>
        <taxon>Rodentia</taxon>
        <taxon>Myomorpha</taxon>
        <taxon>Muroidea</taxon>
        <taxon>Muridae</taxon>
        <taxon>Murinae</taxon>
        <taxon>Mus</taxon>
        <taxon>Mus</taxon>
    </lineage>
</organism>
<evidence type="ECO:0000313" key="3">
    <source>
        <dbReference type="MGI" id="MGI:95412"/>
    </source>
</evidence>
<dbReference type="ExpressionAtlas" id="H3BJK4">
    <property type="expression patterns" value="baseline and differential"/>
</dbReference>
<feature type="region of interest" description="Disordered" evidence="1">
    <location>
        <begin position="1"/>
        <end position="21"/>
    </location>
</feature>
<proteinExistence type="evidence at protein level"/>
<evidence type="ECO:0000313" key="4">
    <source>
        <dbReference type="Proteomes" id="UP000000589"/>
    </source>
</evidence>
<reference evidence="2 4" key="1">
    <citation type="journal article" date="2009" name="PLoS Biol.">
        <title>Lineage-specific biology revealed by a finished genome assembly of the mouse.</title>
        <authorList>
            <consortium name="Mouse Genome Sequencing Consortium"/>
            <person name="Church D.M."/>
            <person name="Goodstadt L."/>
            <person name="Hillier L.W."/>
            <person name="Zody M.C."/>
            <person name="Goldstein S."/>
            <person name="She X."/>
            <person name="Bult C.J."/>
            <person name="Agarwala R."/>
            <person name="Cherry J.L."/>
            <person name="DiCuccio M."/>
            <person name="Hlavina W."/>
            <person name="Kapustin Y."/>
            <person name="Meric P."/>
            <person name="Maglott D."/>
            <person name="Birtle Z."/>
            <person name="Marques A.C."/>
            <person name="Graves T."/>
            <person name="Zhou S."/>
            <person name="Teague B."/>
            <person name="Potamousis K."/>
            <person name="Churas C."/>
            <person name="Place M."/>
            <person name="Herschleb J."/>
            <person name="Runnheim R."/>
            <person name="Forrest D."/>
            <person name="Amos-Landgraf J."/>
            <person name="Schwartz D.C."/>
            <person name="Cheng Z."/>
            <person name="Lindblad-Toh K."/>
            <person name="Eichler E.E."/>
            <person name="Ponting C.P."/>
        </authorList>
    </citation>
    <scope>NUCLEOTIDE SEQUENCE [LARGE SCALE GENOMIC DNA]</scope>
    <source>
        <strain evidence="2 4">C57BL/6J</strain>
    </source>
</reference>
<name>H3BJK4_MOUSE</name>
<keyword evidence="5" id="KW-1267">Proteomics identification</keyword>
<dbReference type="HOGENOM" id="CLU_2497298_0_0_1"/>
<dbReference type="Antibodypedia" id="3826">
    <property type="antibodies" value="1395 antibodies from 44 providers"/>
</dbReference>
<reference evidence="2 4" key="2">
    <citation type="journal article" date="2011" name="PLoS Biol.">
        <title>Modernizing reference genome assemblies.</title>
        <authorList>
            <person name="Church D.M."/>
            <person name="Schneider V.A."/>
            <person name="Graves T."/>
            <person name="Auger K."/>
            <person name="Cunningham F."/>
            <person name="Bouk N."/>
            <person name="Chen H.C."/>
            <person name="Agarwala R."/>
            <person name="McLaren W.M."/>
            <person name="Ritchie G.R."/>
            <person name="Albracht D."/>
            <person name="Kremitzki M."/>
            <person name="Rock S."/>
            <person name="Kotkiewicz H."/>
            <person name="Kremitzki C."/>
            <person name="Wollam A."/>
            <person name="Trani L."/>
            <person name="Fulton L."/>
            <person name="Fulton R."/>
            <person name="Matthews L."/>
            <person name="Whitehead S."/>
            <person name="Chow W."/>
            <person name="Torrance J."/>
            <person name="Dunn M."/>
            <person name="Harden G."/>
            <person name="Threadgold G."/>
            <person name="Wood J."/>
            <person name="Collins J."/>
            <person name="Heath P."/>
            <person name="Griffiths G."/>
            <person name="Pelan S."/>
            <person name="Grafham D."/>
            <person name="Eichler E.E."/>
            <person name="Weinstock G."/>
            <person name="Mardis E.R."/>
            <person name="Wilson R.K."/>
            <person name="Howe K."/>
            <person name="Flicek P."/>
            <person name="Hubbard T."/>
        </authorList>
    </citation>
    <scope>NUCLEOTIDE SEQUENCE [LARGE SCALE GENOMIC DNA]</scope>
    <source>
        <strain evidence="2 4">C57BL/6J</strain>
    </source>
</reference>
<dbReference type="ProteomicsDB" id="310201"/>
<evidence type="ECO:0000256" key="1">
    <source>
        <dbReference type="SAM" id="MobiDB-lite"/>
    </source>
</evidence>
<feature type="compositionally biased region" description="Basic and acidic residues" evidence="1">
    <location>
        <begin position="1"/>
        <end position="10"/>
    </location>
</feature>
<evidence type="ECO:0007829" key="5">
    <source>
        <dbReference type="PeptideAtlas" id="H3BJK4"/>
    </source>
</evidence>
<gene>
    <name evidence="2 3" type="primary">Ercc1</name>
</gene>
<dbReference type="VEuPathDB" id="HostDB:ENSMUSG00000003549"/>
<dbReference type="Bgee" id="ENSMUSG00000003549">
    <property type="expression patterns" value="Expressed in internal carotid artery and 244 other cell types or tissues"/>
</dbReference>
<dbReference type="AlphaFoldDB" id="H3BJK4"/>
<keyword evidence="4" id="KW-1185">Reference proteome</keyword>
<dbReference type="Ensembl" id="ENSMUST00000161378.2">
    <property type="protein sequence ID" value="ENSMUSP00000135021.2"/>
    <property type="gene ID" value="ENSMUSG00000003549.10"/>
</dbReference>
<sequence>MDPGKDEESRPQPSGPPTRRKFVIPLEEEEVPCAGFQGIQCPLLTTEGNQECTWCMYIHAGQALIQIVTESHHPSNLSPRGPSDVC</sequence>
<dbReference type="AGR" id="MGI:95412"/>
<reference evidence="2" key="3">
    <citation type="submission" date="2025-08" db="UniProtKB">
        <authorList>
            <consortium name="Ensembl"/>
        </authorList>
    </citation>
    <scope>IDENTIFICATION</scope>
    <source>
        <strain evidence="2">C57BL/6J</strain>
    </source>
</reference>
<accession>H3BJK4</accession>
<reference evidence="2" key="4">
    <citation type="submission" date="2025-09" db="UniProtKB">
        <authorList>
            <consortium name="Ensembl"/>
        </authorList>
    </citation>
    <scope>IDENTIFICATION</scope>
    <source>
        <strain evidence="2">C57BL/6J</strain>
    </source>
</reference>
<evidence type="ECO:0000313" key="2">
    <source>
        <dbReference type="Ensembl" id="ENSMUSP00000135021.2"/>
    </source>
</evidence>
<protein>
    <submittedName>
        <fullName evidence="2">Excision repair cross-complementing rodent repair deficiency, complementation group 1</fullName>
    </submittedName>
</protein>
<dbReference type="GeneTree" id="ENSGT00390000011275"/>
<dbReference type="PeptideAtlas" id="H3BJK4"/>